<dbReference type="EMBL" id="GBRH01250721">
    <property type="protein sequence ID" value="JAD47174.1"/>
    <property type="molecule type" value="Transcribed_RNA"/>
</dbReference>
<organism evidence="1">
    <name type="scientific">Arundo donax</name>
    <name type="common">Giant reed</name>
    <name type="synonym">Donax arundinaceus</name>
    <dbReference type="NCBI Taxonomy" id="35708"/>
    <lineage>
        <taxon>Eukaryota</taxon>
        <taxon>Viridiplantae</taxon>
        <taxon>Streptophyta</taxon>
        <taxon>Embryophyta</taxon>
        <taxon>Tracheophyta</taxon>
        <taxon>Spermatophyta</taxon>
        <taxon>Magnoliopsida</taxon>
        <taxon>Liliopsida</taxon>
        <taxon>Poales</taxon>
        <taxon>Poaceae</taxon>
        <taxon>PACMAD clade</taxon>
        <taxon>Arundinoideae</taxon>
        <taxon>Arundineae</taxon>
        <taxon>Arundo</taxon>
    </lineage>
</organism>
<evidence type="ECO:0000313" key="1">
    <source>
        <dbReference type="EMBL" id="JAD47174.1"/>
    </source>
</evidence>
<dbReference type="AlphaFoldDB" id="A0A0A9A685"/>
<reference evidence="1" key="1">
    <citation type="submission" date="2014-09" db="EMBL/GenBank/DDBJ databases">
        <authorList>
            <person name="Magalhaes I.L.F."/>
            <person name="Oliveira U."/>
            <person name="Santos F.R."/>
            <person name="Vidigal T.H.D.A."/>
            <person name="Brescovit A.D."/>
            <person name="Santos A.J."/>
        </authorList>
    </citation>
    <scope>NUCLEOTIDE SEQUENCE</scope>
    <source>
        <tissue evidence="1">Shoot tissue taken approximately 20 cm above the soil surface</tissue>
    </source>
</reference>
<reference evidence="1" key="2">
    <citation type="journal article" date="2015" name="Data Brief">
        <title>Shoot transcriptome of the giant reed, Arundo donax.</title>
        <authorList>
            <person name="Barrero R.A."/>
            <person name="Guerrero F.D."/>
            <person name="Moolhuijzen P."/>
            <person name="Goolsby J.A."/>
            <person name="Tidwell J."/>
            <person name="Bellgard S.E."/>
            <person name="Bellgard M.I."/>
        </authorList>
    </citation>
    <scope>NUCLEOTIDE SEQUENCE</scope>
    <source>
        <tissue evidence="1">Shoot tissue taken approximately 20 cm above the soil surface</tissue>
    </source>
</reference>
<accession>A0A0A9A685</accession>
<sequence>MSVIRLTINQKIEYYSENIKRKTRTPPQPPCM</sequence>
<proteinExistence type="predicted"/>
<protein>
    <submittedName>
        <fullName evidence="1">Uncharacterized protein</fullName>
    </submittedName>
</protein>
<name>A0A0A9A685_ARUDO</name>